<evidence type="ECO:0000313" key="2">
    <source>
        <dbReference type="Proteomes" id="UP000692954"/>
    </source>
</evidence>
<accession>A0A8S1MX25</accession>
<protein>
    <submittedName>
        <fullName evidence="1">Uncharacterized protein</fullName>
    </submittedName>
</protein>
<evidence type="ECO:0000313" key="1">
    <source>
        <dbReference type="EMBL" id="CAD8085487.1"/>
    </source>
</evidence>
<dbReference type="Proteomes" id="UP000692954">
    <property type="component" value="Unassembled WGS sequence"/>
</dbReference>
<organism evidence="1 2">
    <name type="scientific">Paramecium sonneborni</name>
    <dbReference type="NCBI Taxonomy" id="65129"/>
    <lineage>
        <taxon>Eukaryota</taxon>
        <taxon>Sar</taxon>
        <taxon>Alveolata</taxon>
        <taxon>Ciliophora</taxon>
        <taxon>Intramacronucleata</taxon>
        <taxon>Oligohymenophorea</taxon>
        <taxon>Peniculida</taxon>
        <taxon>Parameciidae</taxon>
        <taxon>Paramecium</taxon>
    </lineage>
</organism>
<sequence>MQVIQEMIEEFNTLRQQVYEAEFRIQQFIDDEQTCNIKQQKLYPDEQQQKTQKLNIKIQNDQLNKITLALTNSLTRVIKDLYYDEDKDLIIIKLQEHGIIIELEMKQNDLIRIKLQQVGRRDYTLLDQEHLNVEEMLLKFLERPDQPFSSIIIPFLQNLNLI</sequence>
<reference evidence="1" key="1">
    <citation type="submission" date="2021-01" db="EMBL/GenBank/DDBJ databases">
        <authorList>
            <consortium name="Genoscope - CEA"/>
            <person name="William W."/>
        </authorList>
    </citation>
    <scope>NUCLEOTIDE SEQUENCE</scope>
</reference>
<gene>
    <name evidence="1" type="ORF">PSON_ATCC_30995.1.T0480182</name>
</gene>
<comment type="caution">
    <text evidence="1">The sequence shown here is derived from an EMBL/GenBank/DDBJ whole genome shotgun (WGS) entry which is preliminary data.</text>
</comment>
<keyword evidence="2" id="KW-1185">Reference proteome</keyword>
<proteinExistence type="predicted"/>
<dbReference type="OrthoDB" id="289986at2759"/>
<name>A0A8S1MX25_9CILI</name>
<dbReference type="AlphaFoldDB" id="A0A8S1MX25"/>
<dbReference type="EMBL" id="CAJJDN010000048">
    <property type="protein sequence ID" value="CAD8085487.1"/>
    <property type="molecule type" value="Genomic_DNA"/>
</dbReference>